<sequence length="179" mass="20550">MALLKLARKAMNNFNLTANDIATYFVKKGVSPLQLQKLLYYSQVWYLKKFDRRLFSDDIKAWVFGPVVTSIWSKFKVVRRNETIAPFDHFYPCPTLLPQVVNDHLDNVWSSYGHLTGSQLVDLTHSELPWKMSRIGLLDNQPSDNIIVLNSATIKDYNLDLNGQIPYITSAKTLGYFSS</sequence>
<evidence type="ECO:0000313" key="2">
    <source>
        <dbReference type="EMBL" id="PVH24282.1"/>
    </source>
</evidence>
<organism evidence="2 3">
    <name type="scientific">Sphingobacterium corticibacter</name>
    <dbReference type="NCBI Taxonomy" id="2171749"/>
    <lineage>
        <taxon>Bacteria</taxon>
        <taxon>Pseudomonadati</taxon>
        <taxon>Bacteroidota</taxon>
        <taxon>Sphingobacteriia</taxon>
        <taxon>Sphingobacteriales</taxon>
        <taxon>Sphingobacteriaceae</taxon>
        <taxon>Sphingobacterium</taxon>
    </lineage>
</organism>
<dbReference type="AlphaFoldDB" id="A0A2T8HG40"/>
<gene>
    <name evidence="2" type="ORF">DC487_14445</name>
</gene>
<proteinExistence type="predicted"/>
<comment type="caution">
    <text evidence="2">The sequence shown here is derived from an EMBL/GenBank/DDBJ whole genome shotgun (WGS) entry which is preliminary data.</text>
</comment>
<dbReference type="Proteomes" id="UP000245627">
    <property type="component" value="Unassembled WGS sequence"/>
</dbReference>
<accession>A0A2T8HG40</accession>
<dbReference type="InterPro" id="IPR025272">
    <property type="entry name" value="SocA_Panacea"/>
</dbReference>
<evidence type="ECO:0000259" key="1">
    <source>
        <dbReference type="Pfam" id="PF13274"/>
    </source>
</evidence>
<evidence type="ECO:0000313" key="3">
    <source>
        <dbReference type="Proteomes" id="UP000245627"/>
    </source>
</evidence>
<name>A0A2T8HG40_9SPHI</name>
<dbReference type="Pfam" id="PF13274">
    <property type="entry name" value="SocA_Panacea"/>
    <property type="match status" value="1"/>
</dbReference>
<reference evidence="2 3" key="1">
    <citation type="submission" date="2018-04" db="EMBL/GenBank/DDBJ databases">
        <title>Sphingobacterium cortibacter sp. nov.</title>
        <authorList>
            <person name="Li Y."/>
        </authorList>
    </citation>
    <scope>NUCLEOTIDE SEQUENCE [LARGE SCALE GENOMIC DNA]</scope>
    <source>
        <strain evidence="2 3">2c-3</strain>
    </source>
</reference>
<dbReference type="EMBL" id="QDKG01000006">
    <property type="protein sequence ID" value="PVH24282.1"/>
    <property type="molecule type" value="Genomic_DNA"/>
</dbReference>
<feature type="domain" description="Antitoxin SocA-like Panacea" evidence="1">
    <location>
        <begin position="35"/>
        <end position="131"/>
    </location>
</feature>
<keyword evidence="3" id="KW-1185">Reference proteome</keyword>
<protein>
    <recommendedName>
        <fullName evidence="1">Antitoxin SocA-like Panacea domain-containing protein</fullName>
    </recommendedName>
</protein>